<sequence>MLVLWFRPAHASESERVIATDIVNYVCTTTASGDTQTVSVQVTLTMPTSATAGQQLTIGWRGVYAQSTSLMTPATGLPEGTKLYAYAGISDFSGLTSATGVGTIDATTPGEAIALPAAQVNLATTPGSAGTGTVRPAAINFGASPTSPSIECEAENREDLTTYTLTVTDTGGSPTPDPDDSTSPTPDDEETDESDEPEETPSEETTTETPSGAAETGAGGTAGPDGRTFILTGSVLILASVTGLALRRRRTHPHTPRA</sequence>
<feature type="compositionally biased region" description="Low complexity" evidence="1">
    <location>
        <begin position="207"/>
        <end position="216"/>
    </location>
</feature>
<dbReference type="EMBL" id="JBHSBI010000005">
    <property type="protein sequence ID" value="MFC4008066.1"/>
    <property type="molecule type" value="Genomic_DNA"/>
</dbReference>
<organism evidence="2 3">
    <name type="scientific">Nonomuraea purpurea</name>
    <dbReference type="NCBI Taxonomy" id="1849276"/>
    <lineage>
        <taxon>Bacteria</taxon>
        <taxon>Bacillati</taxon>
        <taxon>Actinomycetota</taxon>
        <taxon>Actinomycetes</taxon>
        <taxon>Streptosporangiales</taxon>
        <taxon>Streptosporangiaceae</taxon>
        <taxon>Nonomuraea</taxon>
    </lineage>
</organism>
<reference evidence="3" key="1">
    <citation type="journal article" date="2019" name="Int. J. Syst. Evol. Microbiol.">
        <title>The Global Catalogue of Microorganisms (GCM) 10K type strain sequencing project: providing services to taxonomists for standard genome sequencing and annotation.</title>
        <authorList>
            <consortium name="The Broad Institute Genomics Platform"/>
            <consortium name="The Broad Institute Genome Sequencing Center for Infectious Disease"/>
            <person name="Wu L."/>
            <person name="Ma J."/>
        </authorList>
    </citation>
    <scope>NUCLEOTIDE SEQUENCE [LARGE SCALE GENOMIC DNA]</scope>
    <source>
        <strain evidence="3">TBRC 1276</strain>
    </source>
</reference>
<proteinExistence type="predicted"/>
<accession>A0ABV8G637</accession>
<keyword evidence="3" id="KW-1185">Reference proteome</keyword>
<feature type="compositionally biased region" description="Acidic residues" evidence="1">
    <location>
        <begin position="186"/>
        <end position="206"/>
    </location>
</feature>
<feature type="region of interest" description="Disordered" evidence="1">
    <location>
        <begin position="166"/>
        <end position="228"/>
    </location>
</feature>
<evidence type="ECO:0000313" key="3">
    <source>
        <dbReference type="Proteomes" id="UP001595851"/>
    </source>
</evidence>
<evidence type="ECO:0000313" key="2">
    <source>
        <dbReference type="EMBL" id="MFC4008066.1"/>
    </source>
</evidence>
<evidence type="ECO:0008006" key="4">
    <source>
        <dbReference type="Google" id="ProtNLM"/>
    </source>
</evidence>
<protein>
    <recommendedName>
        <fullName evidence="4">LPXTG cell wall anchor domain-containing protein</fullName>
    </recommendedName>
</protein>
<dbReference type="Proteomes" id="UP001595851">
    <property type="component" value="Unassembled WGS sequence"/>
</dbReference>
<evidence type="ECO:0000256" key="1">
    <source>
        <dbReference type="SAM" id="MobiDB-lite"/>
    </source>
</evidence>
<dbReference type="RefSeq" id="WP_379528151.1">
    <property type="nucleotide sequence ID" value="NZ_JBHSBI010000005.1"/>
</dbReference>
<gene>
    <name evidence="2" type="ORF">ACFOY2_12600</name>
</gene>
<comment type="caution">
    <text evidence="2">The sequence shown here is derived from an EMBL/GenBank/DDBJ whole genome shotgun (WGS) entry which is preliminary data.</text>
</comment>
<name>A0ABV8G637_9ACTN</name>